<dbReference type="EMBL" id="CP048649">
    <property type="protein sequence ID" value="QIB70065.1"/>
    <property type="molecule type" value="Genomic_DNA"/>
</dbReference>
<dbReference type="InterPro" id="IPR020846">
    <property type="entry name" value="MFS_dom"/>
</dbReference>
<evidence type="ECO:0000256" key="3">
    <source>
        <dbReference type="ARBA" id="ARBA00022692"/>
    </source>
</evidence>
<evidence type="ECO:0000256" key="1">
    <source>
        <dbReference type="ARBA" id="ARBA00004651"/>
    </source>
</evidence>
<keyword evidence="9" id="KW-1185">Reference proteome</keyword>
<dbReference type="RefSeq" id="WP_163067305.1">
    <property type="nucleotide sequence ID" value="NZ_CP048649.1"/>
</dbReference>
<dbReference type="KEGG" id="abut:Ami103574_12515"/>
<keyword evidence="5 6" id="KW-0472">Membrane</keyword>
<comment type="subcellular location">
    <subcellularLocation>
        <location evidence="1">Cell membrane</location>
        <topology evidence="1">Multi-pass membrane protein</topology>
    </subcellularLocation>
</comment>
<keyword evidence="3 6" id="KW-0812">Transmembrane</keyword>
<reference evidence="8 9" key="1">
    <citation type="submission" date="2020-02" db="EMBL/GenBank/DDBJ databases">
        <authorList>
            <person name="Kim Y.B."/>
            <person name="Roh S.W."/>
        </authorList>
    </citation>
    <scope>NUCLEOTIDE SEQUENCE [LARGE SCALE GENOMIC DNA]</scope>
    <source>
        <strain evidence="8 9">DSM 103574</strain>
    </source>
</reference>
<dbReference type="SUPFAM" id="SSF103473">
    <property type="entry name" value="MFS general substrate transporter"/>
    <property type="match status" value="1"/>
</dbReference>
<protein>
    <submittedName>
        <fullName evidence="8">OFA family MFS transporter</fullName>
    </submittedName>
</protein>
<evidence type="ECO:0000313" key="8">
    <source>
        <dbReference type="EMBL" id="QIB70065.1"/>
    </source>
</evidence>
<feature type="transmembrane region" description="Helical" evidence="6">
    <location>
        <begin position="299"/>
        <end position="317"/>
    </location>
</feature>
<evidence type="ECO:0000256" key="2">
    <source>
        <dbReference type="ARBA" id="ARBA00022448"/>
    </source>
</evidence>
<evidence type="ECO:0000256" key="5">
    <source>
        <dbReference type="ARBA" id="ARBA00023136"/>
    </source>
</evidence>
<dbReference type="PANTHER" id="PTHR11360">
    <property type="entry name" value="MONOCARBOXYLATE TRANSPORTER"/>
    <property type="match status" value="1"/>
</dbReference>
<organism evidence="8 9">
    <name type="scientific">Aminipila butyrica</name>
    <dbReference type="NCBI Taxonomy" id="433296"/>
    <lineage>
        <taxon>Bacteria</taxon>
        <taxon>Bacillati</taxon>
        <taxon>Bacillota</taxon>
        <taxon>Clostridia</taxon>
        <taxon>Peptostreptococcales</taxon>
        <taxon>Anaerovoracaceae</taxon>
        <taxon>Aminipila</taxon>
    </lineage>
</organism>
<dbReference type="PROSITE" id="PS50850">
    <property type="entry name" value="MFS"/>
    <property type="match status" value="1"/>
</dbReference>
<feature type="transmembrane region" description="Helical" evidence="6">
    <location>
        <begin position="389"/>
        <end position="410"/>
    </location>
</feature>
<feature type="transmembrane region" description="Helical" evidence="6">
    <location>
        <begin position="109"/>
        <end position="129"/>
    </location>
</feature>
<feature type="domain" description="Major facilitator superfamily (MFS) profile" evidence="7">
    <location>
        <begin position="11"/>
        <end position="412"/>
    </location>
</feature>
<proteinExistence type="predicted"/>
<name>A0A858BY62_9FIRM</name>
<dbReference type="AlphaFoldDB" id="A0A858BY62"/>
<gene>
    <name evidence="8" type="ORF">Ami103574_12515</name>
</gene>
<feature type="transmembrane region" description="Helical" evidence="6">
    <location>
        <begin position="141"/>
        <end position="162"/>
    </location>
</feature>
<feature type="transmembrane region" description="Helical" evidence="6">
    <location>
        <begin position="85"/>
        <end position="103"/>
    </location>
</feature>
<feature type="transmembrane region" description="Helical" evidence="6">
    <location>
        <begin position="232"/>
        <end position="257"/>
    </location>
</feature>
<feature type="transmembrane region" description="Helical" evidence="6">
    <location>
        <begin position="54"/>
        <end position="73"/>
    </location>
</feature>
<dbReference type="InterPro" id="IPR011701">
    <property type="entry name" value="MFS"/>
</dbReference>
<dbReference type="InterPro" id="IPR050327">
    <property type="entry name" value="Proton-linked_MCT"/>
</dbReference>
<feature type="transmembrane region" description="Helical" evidence="6">
    <location>
        <begin position="323"/>
        <end position="345"/>
    </location>
</feature>
<feature type="transmembrane region" description="Helical" evidence="6">
    <location>
        <begin position="174"/>
        <end position="194"/>
    </location>
</feature>
<keyword evidence="2" id="KW-0813">Transport</keyword>
<dbReference type="GO" id="GO:0005886">
    <property type="term" value="C:plasma membrane"/>
    <property type="evidence" value="ECO:0007669"/>
    <property type="project" value="UniProtKB-SubCell"/>
</dbReference>
<dbReference type="Proteomes" id="UP000466848">
    <property type="component" value="Chromosome"/>
</dbReference>
<dbReference type="GO" id="GO:0022857">
    <property type="term" value="F:transmembrane transporter activity"/>
    <property type="evidence" value="ECO:0007669"/>
    <property type="project" value="InterPro"/>
</dbReference>
<feature type="transmembrane region" description="Helical" evidence="6">
    <location>
        <begin position="357"/>
        <end position="377"/>
    </location>
</feature>
<evidence type="ECO:0000313" key="9">
    <source>
        <dbReference type="Proteomes" id="UP000466848"/>
    </source>
</evidence>
<keyword evidence="4 6" id="KW-1133">Transmembrane helix</keyword>
<evidence type="ECO:0000259" key="7">
    <source>
        <dbReference type="PROSITE" id="PS50850"/>
    </source>
</evidence>
<accession>A0A858BY62</accession>
<feature type="transmembrane region" description="Helical" evidence="6">
    <location>
        <begin position="12"/>
        <end position="34"/>
    </location>
</feature>
<dbReference type="Pfam" id="PF07690">
    <property type="entry name" value="MFS_1"/>
    <property type="match status" value="1"/>
</dbReference>
<evidence type="ECO:0000256" key="6">
    <source>
        <dbReference type="SAM" id="Phobius"/>
    </source>
</evidence>
<sequence>MEQDKKRYGILAMAWIITFFVSAVSAFSVLSAGMTDSTTGILDTLGNPKFTSSQLANAYAIYQLCLAIVGIFAGRIVDKMGPRTVVFIGSLVFSLGWFITGFCDEIVEIYLAFGILAGSGAGMVYNPNVTAALRWFPDKRGLISGLLLASAALGPFTFSPVASTMIHTFGSSQTAFKIFGVVCVIFMAASALFLRKADDGYLPAGYTVPKIQANGMGPSIDFIWKEMLKSPLFYTLLFIFISATTAGNMFVGANYSIAQIQIGADASEAAMAVSICALANFGGRILFGYMTDKVGAVKSLIISLCITGITLVLMMFVRDLPFYIMAVSLIGIGFGAVMVIFPPLCGQIFGVKNLSTNYGFVFLGYAGSAFVGPRIAAYFKDYVGNFQGAYLIALGITFLGLLLVFLFCTLRKKKLAY</sequence>
<feature type="transmembrane region" description="Helical" evidence="6">
    <location>
        <begin position="269"/>
        <end position="287"/>
    </location>
</feature>
<evidence type="ECO:0000256" key="4">
    <source>
        <dbReference type="ARBA" id="ARBA00022989"/>
    </source>
</evidence>
<dbReference type="CDD" id="cd17353">
    <property type="entry name" value="MFS_OFA_like"/>
    <property type="match status" value="1"/>
</dbReference>
<dbReference type="InterPro" id="IPR036259">
    <property type="entry name" value="MFS_trans_sf"/>
</dbReference>
<dbReference type="Gene3D" id="1.20.1250.20">
    <property type="entry name" value="MFS general substrate transporter like domains"/>
    <property type="match status" value="2"/>
</dbReference>